<accession>A0A9Q3K0B1</accession>
<protein>
    <submittedName>
        <fullName evidence="2">Uncharacterized protein</fullName>
    </submittedName>
</protein>
<gene>
    <name evidence="2" type="ORF">O181_111016</name>
</gene>
<sequence>MEDARTAPIPQVPIQKLVQRSKRRGVGNIPKPLAGAHELLLKHRELSGSREDHRTLGSVEPIVLQSKGQKEKELVEEPKYFIHRPEAGIGNNSSLGRRPSGVDQLQKHPKRSSKDLRIRRKVPRTIRARENWHRPYPQGYRILKLEPSAMDSVFNMARTLMEFTAKEQEFSMQIIDEIQFFKSSIDEELGKFDEKLNKIASDISELKRNDKKYTEWYK</sequence>
<feature type="region of interest" description="Disordered" evidence="1">
    <location>
        <begin position="85"/>
        <end position="115"/>
    </location>
</feature>
<organism evidence="2 3">
    <name type="scientific">Austropuccinia psidii MF-1</name>
    <dbReference type="NCBI Taxonomy" id="1389203"/>
    <lineage>
        <taxon>Eukaryota</taxon>
        <taxon>Fungi</taxon>
        <taxon>Dikarya</taxon>
        <taxon>Basidiomycota</taxon>
        <taxon>Pucciniomycotina</taxon>
        <taxon>Pucciniomycetes</taxon>
        <taxon>Pucciniales</taxon>
        <taxon>Sphaerophragmiaceae</taxon>
        <taxon>Austropuccinia</taxon>
    </lineage>
</organism>
<evidence type="ECO:0000313" key="3">
    <source>
        <dbReference type="Proteomes" id="UP000765509"/>
    </source>
</evidence>
<dbReference type="AlphaFoldDB" id="A0A9Q3K0B1"/>
<evidence type="ECO:0000256" key="1">
    <source>
        <dbReference type="SAM" id="MobiDB-lite"/>
    </source>
</evidence>
<evidence type="ECO:0000313" key="2">
    <source>
        <dbReference type="EMBL" id="MBW0571301.1"/>
    </source>
</evidence>
<comment type="caution">
    <text evidence="2">The sequence shown here is derived from an EMBL/GenBank/DDBJ whole genome shotgun (WGS) entry which is preliminary data.</text>
</comment>
<dbReference type="Proteomes" id="UP000765509">
    <property type="component" value="Unassembled WGS sequence"/>
</dbReference>
<reference evidence="2" key="1">
    <citation type="submission" date="2021-03" db="EMBL/GenBank/DDBJ databases">
        <title>Draft genome sequence of rust myrtle Austropuccinia psidii MF-1, a brazilian biotype.</title>
        <authorList>
            <person name="Quecine M.C."/>
            <person name="Pachon D.M.R."/>
            <person name="Bonatelli M.L."/>
            <person name="Correr F.H."/>
            <person name="Franceschini L.M."/>
            <person name="Leite T.F."/>
            <person name="Margarido G.R.A."/>
            <person name="Almeida C.A."/>
            <person name="Ferrarezi J.A."/>
            <person name="Labate C.A."/>
        </authorList>
    </citation>
    <scope>NUCLEOTIDE SEQUENCE</scope>
    <source>
        <strain evidence="2">MF-1</strain>
    </source>
</reference>
<name>A0A9Q3K0B1_9BASI</name>
<dbReference type="EMBL" id="AVOT02087910">
    <property type="protein sequence ID" value="MBW0571301.1"/>
    <property type="molecule type" value="Genomic_DNA"/>
</dbReference>
<proteinExistence type="predicted"/>
<keyword evidence="3" id="KW-1185">Reference proteome</keyword>